<dbReference type="eggNOG" id="COG3629">
    <property type="taxonomic scope" value="Bacteria"/>
</dbReference>
<evidence type="ECO:0000256" key="2">
    <source>
        <dbReference type="ARBA" id="ARBA00023015"/>
    </source>
</evidence>
<dbReference type="SMART" id="SM00862">
    <property type="entry name" value="Trans_reg_C"/>
    <property type="match status" value="1"/>
</dbReference>
<dbReference type="eggNOG" id="COG3903">
    <property type="taxonomic scope" value="Bacteria"/>
</dbReference>
<dbReference type="PRINTS" id="PR00364">
    <property type="entry name" value="DISEASERSIST"/>
</dbReference>
<dbReference type="Gene3D" id="1.10.10.10">
    <property type="entry name" value="Winged helix-like DNA-binding domain superfamily/Winged helix DNA-binding domain"/>
    <property type="match status" value="2"/>
</dbReference>
<proteinExistence type="inferred from homology"/>
<dbReference type="SUPFAM" id="SSF46894">
    <property type="entry name" value="C-terminal effector domain of the bipartite response regulators"/>
    <property type="match status" value="1"/>
</dbReference>
<keyword evidence="8" id="KW-1185">Reference proteome</keyword>
<dbReference type="CDD" id="cd15831">
    <property type="entry name" value="BTAD"/>
    <property type="match status" value="1"/>
</dbReference>
<reference evidence="7 8" key="1">
    <citation type="submission" date="2013-02" db="EMBL/GenBank/DDBJ databases">
        <title>Draft genome sequence of Amycolatopsis vancoresmycina strain DSM 44592T.</title>
        <authorList>
            <person name="Kumar S."/>
            <person name="Kaur N."/>
            <person name="Kaur C."/>
            <person name="Raghava G.P.S."/>
            <person name="Mayilraj S."/>
        </authorList>
    </citation>
    <scope>NUCLEOTIDE SEQUENCE [LARGE SCALE GENOMIC DNA]</scope>
    <source>
        <strain evidence="7 8">DSM 44592</strain>
    </source>
</reference>
<dbReference type="InterPro" id="IPR019734">
    <property type="entry name" value="TPR_rpt"/>
</dbReference>
<evidence type="ECO:0000256" key="1">
    <source>
        <dbReference type="ARBA" id="ARBA00005820"/>
    </source>
</evidence>
<dbReference type="InterPro" id="IPR001867">
    <property type="entry name" value="OmpR/PhoB-type_DNA-bd"/>
</dbReference>
<dbReference type="EMBL" id="AOUO01000114">
    <property type="protein sequence ID" value="EOD68814.1"/>
    <property type="molecule type" value="Genomic_DNA"/>
</dbReference>
<dbReference type="PROSITE" id="PS51755">
    <property type="entry name" value="OMPR_PHOB"/>
    <property type="match status" value="1"/>
</dbReference>
<dbReference type="Proteomes" id="UP000014139">
    <property type="component" value="Unassembled WGS sequence"/>
</dbReference>
<dbReference type="InterPro" id="IPR036388">
    <property type="entry name" value="WH-like_DNA-bd_sf"/>
</dbReference>
<dbReference type="SUPFAM" id="SSF48452">
    <property type="entry name" value="TPR-like"/>
    <property type="match status" value="2"/>
</dbReference>
<dbReference type="AlphaFoldDB" id="R1IEG9"/>
<keyword evidence="3 5" id="KW-0238">DNA-binding</keyword>
<dbReference type="PANTHER" id="PTHR35807:SF1">
    <property type="entry name" value="TRANSCRIPTIONAL REGULATOR REDD"/>
    <property type="match status" value="1"/>
</dbReference>
<dbReference type="GO" id="GO:0043531">
    <property type="term" value="F:ADP binding"/>
    <property type="evidence" value="ECO:0007669"/>
    <property type="project" value="InterPro"/>
</dbReference>
<organism evidence="7 8">
    <name type="scientific">Amycolatopsis vancoresmycina DSM 44592</name>
    <dbReference type="NCBI Taxonomy" id="1292037"/>
    <lineage>
        <taxon>Bacteria</taxon>
        <taxon>Bacillati</taxon>
        <taxon>Actinomycetota</taxon>
        <taxon>Actinomycetes</taxon>
        <taxon>Pseudonocardiales</taxon>
        <taxon>Pseudonocardiaceae</taxon>
        <taxon>Amycolatopsis</taxon>
    </lineage>
</organism>
<evidence type="ECO:0000259" key="6">
    <source>
        <dbReference type="PROSITE" id="PS51755"/>
    </source>
</evidence>
<dbReference type="InterPro" id="IPR011990">
    <property type="entry name" value="TPR-like_helical_dom_sf"/>
</dbReference>
<dbReference type="PATRIC" id="fig|1292037.4.peg.1802"/>
<dbReference type="SUPFAM" id="SSF52540">
    <property type="entry name" value="P-loop containing nucleoside triphosphate hydrolases"/>
    <property type="match status" value="1"/>
</dbReference>
<dbReference type="Pfam" id="PF03704">
    <property type="entry name" value="BTAD"/>
    <property type="match status" value="1"/>
</dbReference>
<dbReference type="SMART" id="SM00028">
    <property type="entry name" value="TPR"/>
    <property type="match status" value="5"/>
</dbReference>
<dbReference type="InterPro" id="IPR016032">
    <property type="entry name" value="Sig_transdc_resp-reg_C-effctor"/>
</dbReference>
<evidence type="ECO:0000256" key="5">
    <source>
        <dbReference type="PROSITE-ProRule" id="PRU01091"/>
    </source>
</evidence>
<feature type="DNA-binding region" description="OmpR/PhoB-type" evidence="5">
    <location>
        <begin position="1"/>
        <end position="71"/>
    </location>
</feature>
<dbReference type="InterPro" id="IPR027417">
    <property type="entry name" value="P-loop_NTPase"/>
</dbReference>
<evidence type="ECO:0000313" key="7">
    <source>
        <dbReference type="EMBL" id="EOD68814.1"/>
    </source>
</evidence>
<evidence type="ECO:0000256" key="4">
    <source>
        <dbReference type="ARBA" id="ARBA00023163"/>
    </source>
</evidence>
<dbReference type="Gene3D" id="3.40.50.300">
    <property type="entry name" value="P-loop containing nucleotide triphosphate hydrolases"/>
    <property type="match status" value="1"/>
</dbReference>
<keyword evidence="4" id="KW-0804">Transcription</keyword>
<dbReference type="Gene3D" id="1.25.40.10">
    <property type="entry name" value="Tetratricopeptide repeat domain"/>
    <property type="match status" value="3"/>
</dbReference>
<dbReference type="GO" id="GO:0006355">
    <property type="term" value="P:regulation of DNA-templated transcription"/>
    <property type="evidence" value="ECO:0007669"/>
    <property type="project" value="InterPro"/>
</dbReference>
<dbReference type="InterPro" id="IPR051677">
    <property type="entry name" value="AfsR-DnrI-RedD_regulator"/>
</dbReference>
<dbReference type="Pfam" id="PF00931">
    <property type="entry name" value="NB-ARC"/>
    <property type="match status" value="1"/>
</dbReference>
<name>R1IEG9_9PSEU</name>
<accession>R1IEG9</accession>
<protein>
    <submittedName>
        <fullName evidence="7">Transcriptional regulator, SARP family protein</fullName>
    </submittedName>
</protein>
<evidence type="ECO:0000256" key="3">
    <source>
        <dbReference type="ARBA" id="ARBA00023125"/>
    </source>
</evidence>
<dbReference type="GO" id="GO:0003677">
    <property type="term" value="F:DNA binding"/>
    <property type="evidence" value="ECO:0007669"/>
    <property type="project" value="UniProtKB-UniRule"/>
</dbReference>
<feature type="domain" description="OmpR/PhoB-type" evidence="6">
    <location>
        <begin position="1"/>
        <end position="71"/>
    </location>
</feature>
<dbReference type="InterPro" id="IPR005158">
    <property type="entry name" value="BTAD"/>
</dbReference>
<gene>
    <name evidence="7" type="ORF">H480_09373</name>
</gene>
<comment type="similarity">
    <text evidence="1">Belongs to the AfsR/DnrI/RedD regulatory family.</text>
</comment>
<dbReference type="InterPro" id="IPR002182">
    <property type="entry name" value="NB-ARC"/>
</dbReference>
<dbReference type="GO" id="GO:0000160">
    <property type="term" value="P:phosphorelay signal transduction system"/>
    <property type="evidence" value="ECO:0007669"/>
    <property type="project" value="InterPro"/>
</dbReference>
<dbReference type="Pfam" id="PF13424">
    <property type="entry name" value="TPR_12"/>
    <property type="match status" value="2"/>
</dbReference>
<comment type="caution">
    <text evidence="7">The sequence shown here is derived from an EMBL/GenBank/DDBJ whole genome shotgun (WGS) entry which is preliminary data.</text>
</comment>
<dbReference type="SMART" id="SM01043">
    <property type="entry name" value="BTAD"/>
    <property type="match status" value="1"/>
</dbReference>
<dbReference type="Pfam" id="PF00486">
    <property type="entry name" value="Trans_reg_C"/>
    <property type="match status" value="1"/>
</dbReference>
<sequence>MLLALLLADPGQLVSVGRIIDEMWPESPPSGADALVHSYVSRLRRVLRSGPTGPAAARRLITRKPGYLLEVAEHELDSYRYHRLVADARAARNGGSPRDRVALLGQADQLWHGPPFGDVPPTPMVAAAAIKLTEFRLNVLEERFETALDAGHDENLVVELTELATRHPLRERLVGQLILALYRNGRQADALDRYQQLRMRLAEELGTNPSPPLQHLHHRILTADPALTSLPAAARTPIPRQLPAAPRLFTGRKDELAQLTTTVDTAGNQGDVVVISALGGIGKTWLAVRWAHENLHRFPDGQLFADLHGFSPTERPAHPTDVLDGFLHALGVDRDRQPDDPDHRAELYRSLLAGKRLLIVLDNAFTTNQVACLLPGGGHCTVIVTSRNQLRGLAARHGAHPLHLDVLTDSEAHTLLTTSIGPDRANTDPQAITELIGLCGGFPLALGVIAARATADAQLPLADIVGELRTRGLDALDSDDLTASLPATLSWSLSHLTDRQRQAFALLGIAPGPDTGLPAAAALTGLSERETYRVLQALADASLINRTAGGRYVMHDLLRAYAAELADHAGHRSAALTRLFEYYLRTTTDAMTCYAPYQPTRQRAGPQLTPYRPVFTAPGSALAWLDTERANLVTSAVYAADHGWPTYTSQLSVTLFRYLDNGAHRTDAQQLHTAALHTADVDDTTPAAGKYGTVLWRAGRYQDTLTHYQHMLDNLGNTDDRHALAVIHGNLGIVHQRLGHDQPALDHCHRAIDIYSEIGDRFGEGSARGNLGILYEQLGRNHDALDQYQQSVTLLHQTGSRSFHALAYGKLGLACAKVGRHQDARLHHQQALAILGEIPNRQYDAVTLNDVGATLCLLGQPTQAIRYHHHALTHATDVGDHYEQARAPIRYHHHALTHATDVGDHYEQARAHAGLAQAHHTERNTSTARTHWRRALALYTRLGTPEAHHITTVLAEVGVKLDRPKRTSPVDT</sequence>
<evidence type="ECO:0000313" key="8">
    <source>
        <dbReference type="Proteomes" id="UP000014139"/>
    </source>
</evidence>
<dbReference type="PANTHER" id="PTHR35807">
    <property type="entry name" value="TRANSCRIPTIONAL REGULATOR REDD-RELATED"/>
    <property type="match status" value="1"/>
</dbReference>
<keyword evidence="2" id="KW-0805">Transcription regulation</keyword>